<proteinExistence type="predicted"/>
<reference evidence="1 2" key="1">
    <citation type="submission" date="2019-07" db="EMBL/GenBank/DDBJ databases">
        <title>Lentzea xizangensis sp. nov., isolated from Qinghai-Tibetan Plateau Soils.</title>
        <authorList>
            <person name="Huang J."/>
        </authorList>
    </citation>
    <scope>NUCLEOTIDE SEQUENCE [LARGE SCALE GENOMIC DNA]</scope>
    <source>
        <strain evidence="1 2">FXJ1.1311</strain>
    </source>
</reference>
<sequence>MTATPSLDTLLATGPFHLALRTAIRQRGLTLERLRSHLARRDITIGLSTLSYWQQGTARPNSRRALQVIAALEEVLGLPHRTLLDLLEHTGPTGWPKEFPTGLPGFNANDLEVVARQDKVFLDAKRHSVLTRSRIITRARFDSVDRFFVHYYGDNSIPIERFTVTPRQHCRLGRVVRRPGDMAVVFELLFDHVLSTGDTWIFEFDAQHSPNSQPCHEYWQGVRGSAEHSLIEVQFHPYALPTDIHVACQDGPDDEPRRAADLTLNGDNSVHHLETALKVSWIGIRWSWPD</sequence>
<dbReference type="OrthoDB" id="3690688at2"/>
<dbReference type="Proteomes" id="UP000316639">
    <property type="component" value="Unassembled WGS sequence"/>
</dbReference>
<dbReference type="EMBL" id="VOBR01000039">
    <property type="protein sequence ID" value="TWP45751.1"/>
    <property type="molecule type" value="Genomic_DNA"/>
</dbReference>
<accession>A0A563EHN9</accession>
<comment type="caution">
    <text evidence="1">The sequence shown here is derived from an EMBL/GenBank/DDBJ whole genome shotgun (WGS) entry which is preliminary data.</text>
</comment>
<evidence type="ECO:0000313" key="2">
    <source>
        <dbReference type="Proteomes" id="UP000316639"/>
    </source>
</evidence>
<organism evidence="1 2">
    <name type="scientific">Lentzea tibetensis</name>
    <dbReference type="NCBI Taxonomy" id="2591470"/>
    <lineage>
        <taxon>Bacteria</taxon>
        <taxon>Bacillati</taxon>
        <taxon>Actinomycetota</taxon>
        <taxon>Actinomycetes</taxon>
        <taxon>Pseudonocardiales</taxon>
        <taxon>Pseudonocardiaceae</taxon>
        <taxon>Lentzea</taxon>
    </lineage>
</organism>
<name>A0A563EHN9_9PSEU</name>
<keyword evidence="2" id="KW-1185">Reference proteome</keyword>
<dbReference type="AlphaFoldDB" id="A0A563EHN9"/>
<gene>
    <name evidence="1" type="ORF">FKR81_38645</name>
</gene>
<protein>
    <submittedName>
        <fullName evidence="1">Helix-turn-helix transcriptional regulator</fullName>
    </submittedName>
</protein>
<evidence type="ECO:0000313" key="1">
    <source>
        <dbReference type="EMBL" id="TWP45751.1"/>
    </source>
</evidence>
<dbReference type="RefSeq" id="WP_146359622.1">
    <property type="nucleotide sequence ID" value="NZ_VOBR01000039.1"/>
</dbReference>